<dbReference type="Pfam" id="PF14322">
    <property type="entry name" value="SusD-like_3"/>
    <property type="match status" value="1"/>
</dbReference>
<evidence type="ECO:0000259" key="5">
    <source>
        <dbReference type="Pfam" id="PF07980"/>
    </source>
</evidence>
<comment type="caution">
    <text evidence="7">The sequence shown here is derived from an EMBL/GenBank/DDBJ whole genome shotgun (WGS) entry which is preliminary data.</text>
</comment>
<keyword evidence="2" id="KW-0732">Signal</keyword>
<evidence type="ECO:0000313" key="7">
    <source>
        <dbReference type="EMBL" id="KAA6327935.1"/>
    </source>
</evidence>
<accession>A0A5J4R2Z7</accession>
<evidence type="ECO:0000256" key="2">
    <source>
        <dbReference type="ARBA" id="ARBA00022729"/>
    </source>
</evidence>
<dbReference type="GO" id="GO:0009279">
    <property type="term" value="C:cell outer membrane"/>
    <property type="evidence" value="ECO:0007669"/>
    <property type="project" value="UniProtKB-SubCell"/>
</dbReference>
<keyword evidence="3" id="KW-0472">Membrane</keyword>
<dbReference type="InterPro" id="IPR033985">
    <property type="entry name" value="SusD-like_N"/>
</dbReference>
<dbReference type="Pfam" id="PF07980">
    <property type="entry name" value="SusD_RagB"/>
    <property type="match status" value="1"/>
</dbReference>
<dbReference type="Gene3D" id="1.25.40.390">
    <property type="match status" value="1"/>
</dbReference>
<feature type="domain" description="SusD-like N-terminal" evidence="6">
    <location>
        <begin position="109"/>
        <end position="237"/>
    </location>
</feature>
<dbReference type="SUPFAM" id="SSF48452">
    <property type="entry name" value="TPR-like"/>
    <property type="match status" value="1"/>
</dbReference>
<reference evidence="7" key="1">
    <citation type="submission" date="2019-03" db="EMBL/GenBank/DDBJ databases">
        <title>Single cell metagenomics reveals metabolic interactions within the superorganism composed of flagellate Streblomastix strix and complex community of Bacteroidetes bacteria on its surface.</title>
        <authorList>
            <person name="Treitli S.C."/>
            <person name="Kolisko M."/>
            <person name="Husnik F."/>
            <person name="Keeling P."/>
            <person name="Hampl V."/>
        </authorList>
    </citation>
    <scope>NUCLEOTIDE SEQUENCE</scope>
    <source>
        <strain evidence="7">STM</strain>
    </source>
</reference>
<keyword evidence="4" id="KW-0998">Cell outer membrane</keyword>
<evidence type="ECO:0000256" key="1">
    <source>
        <dbReference type="ARBA" id="ARBA00004442"/>
    </source>
</evidence>
<evidence type="ECO:0000256" key="4">
    <source>
        <dbReference type="ARBA" id="ARBA00023237"/>
    </source>
</evidence>
<dbReference type="InterPro" id="IPR012944">
    <property type="entry name" value="SusD_RagB_dom"/>
</dbReference>
<dbReference type="InterPro" id="IPR011990">
    <property type="entry name" value="TPR-like_helical_dom_sf"/>
</dbReference>
<dbReference type="EMBL" id="SNRY01001905">
    <property type="protein sequence ID" value="KAA6327935.1"/>
    <property type="molecule type" value="Genomic_DNA"/>
</dbReference>
<dbReference type="AlphaFoldDB" id="A0A5J4R2Z7"/>
<comment type="subcellular location">
    <subcellularLocation>
        <location evidence="1">Cell outer membrane</location>
    </subcellularLocation>
</comment>
<sequence length="572" mass="65209">MKTYLHRRFSIFQFIVLLATILVSCDDAAFLEEKPKDFLAPDNAYSTLAGIKQGISGLQYQIRYDWFQCGAEYQDEMAIYKGVATDVAFHGEDPGSTRFCCNYQTYLIPTSEYVEGYWKRPFTMIQYANLLIQSIDASPDNIWTNEAQKTAYRAEAQFIRAWNYRHLVSFFGDVPVIDYVITGVKTDFQRDPVSRAYELMESDLKDGASYLPDPGKEEDPGRITKGAALHLLTEVYLMEKKYEDAVTTATRVINDFGYRLMTERFGSTNDIFGTGDVYLDLFAFGNQNIAENKESIWVIQFEPPTVTGGGTGRGVRAFGPAYHRLGNTPDGFPAFLGEFINGSYTNYSDTLGRGVSWIRPSTFMTHTAWADNWNNDIRNAPHNIKRDFYYDNPASAYYGKKVDFSLYPAGTRDPIRDTCQYIYPFFMKFADPGHVLNNITQSGGGQDFKDEYAMRLAETYLLRAEAYMQLGRKAEAAADVNAIRNRAHAKPVSEADISIDYILDESARELYGETCRHFILRRTGKLLERVRKYNNNPRFPACNIQDYNVLWPIPQSQIDLNIDASFPQNPGY</sequence>
<organism evidence="7">
    <name type="scientific">termite gut metagenome</name>
    <dbReference type="NCBI Taxonomy" id="433724"/>
    <lineage>
        <taxon>unclassified sequences</taxon>
        <taxon>metagenomes</taxon>
        <taxon>organismal metagenomes</taxon>
    </lineage>
</organism>
<name>A0A5J4R2Z7_9ZZZZ</name>
<proteinExistence type="predicted"/>
<evidence type="ECO:0000256" key="3">
    <source>
        <dbReference type="ARBA" id="ARBA00023136"/>
    </source>
</evidence>
<protein>
    <submittedName>
        <fullName evidence="7">RagB/SusD family nutrient uptake outer membrane protein</fullName>
    </submittedName>
</protein>
<feature type="domain" description="RagB/SusD" evidence="5">
    <location>
        <begin position="293"/>
        <end position="572"/>
    </location>
</feature>
<dbReference type="PROSITE" id="PS51257">
    <property type="entry name" value="PROKAR_LIPOPROTEIN"/>
    <property type="match status" value="1"/>
</dbReference>
<gene>
    <name evidence="7" type="ORF">EZS27_023121</name>
</gene>
<evidence type="ECO:0000259" key="6">
    <source>
        <dbReference type="Pfam" id="PF14322"/>
    </source>
</evidence>